<dbReference type="AlphaFoldDB" id="A0A9P4YW03"/>
<dbReference type="SUPFAM" id="SSF51735">
    <property type="entry name" value="NAD(P)-binding Rossmann-fold domains"/>
    <property type="match status" value="1"/>
</dbReference>
<dbReference type="Gene3D" id="3.30.1780.10">
    <property type="entry name" value="ornithine cyclodeaminase, domain 1"/>
    <property type="match status" value="1"/>
</dbReference>
<dbReference type="Proteomes" id="UP000749293">
    <property type="component" value="Unassembled WGS sequence"/>
</dbReference>
<reference evidence="3" key="1">
    <citation type="submission" date="2020-03" db="EMBL/GenBank/DDBJ databases">
        <title>Site-based positive gene gene selection in Geosmithia morbida across the United States reveals a broad range of putative effectors and factors for local host and environmental adapation.</title>
        <authorList>
            <person name="Onufrak A."/>
            <person name="Murdoch R.W."/>
            <person name="Gazis R."/>
            <person name="Huff M."/>
            <person name="Staton M."/>
            <person name="Klingeman W."/>
            <person name="Hadziabdic D."/>
        </authorList>
    </citation>
    <scope>NUCLEOTIDE SEQUENCE</scope>
    <source>
        <strain evidence="3">1262</strain>
    </source>
</reference>
<feature type="region of interest" description="Disordered" evidence="2">
    <location>
        <begin position="342"/>
        <end position="426"/>
    </location>
</feature>
<organism evidence="3 4">
    <name type="scientific">Geosmithia morbida</name>
    <dbReference type="NCBI Taxonomy" id="1094350"/>
    <lineage>
        <taxon>Eukaryota</taxon>
        <taxon>Fungi</taxon>
        <taxon>Dikarya</taxon>
        <taxon>Ascomycota</taxon>
        <taxon>Pezizomycotina</taxon>
        <taxon>Sordariomycetes</taxon>
        <taxon>Hypocreomycetidae</taxon>
        <taxon>Hypocreales</taxon>
        <taxon>Bionectriaceae</taxon>
        <taxon>Geosmithia</taxon>
    </lineage>
</organism>
<dbReference type="PANTHER" id="PTHR13812">
    <property type="entry name" value="KETIMINE REDUCTASE MU-CRYSTALLIN"/>
    <property type="match status" value="1"/>
</dbReference>
<evidence type="ECO:0000256" key="1">
    <source>
        <dbReference type="ARBA" id="ARBA00008903"/>
    </source>
</evidence>
<dbReference type="RefSeq" id="XP_035321479.1">
    <property type="nucleotide sequence ID" value="XM_035469099.1"/>
</dbReference>
<dbReference type="InterPro" id="IPR036291">
    <property type="entry name" value="NAD(P)-bd_dom_sf"/>
</dbReference>
<gene>
    <name evidence="3" type="ORF">GMORB2_7134</name>
</gene>
<accession>A0A9P4YW03</accession>
<dbReference type="InterPro" id="IPR023401">
    <property type="entry name" value="ODC_N"/>
</dbReference>
<evidence type="ECO:0000313" key="4">
    <source>
        <dbReference type="Proteomes" id="UP000749293"/>
    </source>
</evidence>
<keyword evidence="4" id="KW-1185">Reference proteome</keyword>
<comment type="caution">
    <text evidence="3">The sequence shown here is derived from an EMBL/GenBank/DDBJ whole genome shotgun (WGS) entry which is preliminary data.</text>
</comment>
<name>A0A9P4YW03_9HYPO</name>
<dbReference type="Gene3D" id="3.40.50.720">
    <property type="entry name" value="NAD(P)-binding Rossmann-like Domain"/>
    <property type="match status" value="1"/>
</dbReference>
<dbReference type="PANTHER" id="PTHR13812:SF19">
    <property type="entry name" value="KETIMINE REDUCTASE MU-CRYSTALLIN"/>
    <property type="match status" value="1"/>
</dbReference>
<dbReference type="InterPro" id="IPR003462">
    <property type="entry name" value="ODC_Mu_crystall"/>
</dbReference>
<sequence>MTLTVLSDHQVQSILEGLTADRLIDFSSVLSAALHQYSTNSQPGPDGPYQQPRRIKTFHHATQATSLYMPSCGPEGMGCKSSFSIGCEDAQDSNEGSKAIAPVGVLNLFSPAGEPVGLIHAKTLTAFRTALASLCLVMRRRKFERILVFGAGTQAYWHLRLALMVRGTSVRKVYVSNRNFTGAASLLRRLAALPDEVKQREGWSGTEFAVITPSFHDFERLLNDYVFNADIIYCCTPSREQLFDGGVLTSHDGRRKGRLIIAVGSLTPDMRELPHGLLVQATKKHDSATRRHFHKHADHGGVVIVDSLDGALHEAGEIVAANIQPTQLVELGELVMLRQIDNQESESETESTPATPRTQSDTPDEMPATSLSSPASSRPPSPSRGKHDSRTSSSTSLGRLPFRKSASSSTIPSHKSHQHGHAAKDETALSRWLRDGTVIYKSVGLGMMDLVVGNELMKLAEERDIGTRIPDF</sequence>
<comment type="similarity">
    <text evidence="1">Belongs to the ornithine cyclodeaminase/mu-crystallin family.</text>
</comment>
<dbReference type="GeneID" id="55973357"/>
<dbReference type="EMBL" id="JAANYQ010000008">
    <property type="protein sequence ID" value="KAF4122827.1"/>
    <property type="molecule type" value="Genomic_DNA"/>
</dbReference>
<evidence type="ECO:0000313" key="3">
    <source>
        <dbReference type="EMBL" id="KAF4122827.1"/>
    </source>
</evidence>
<dbReference type="GO" id="GO:0005737">
    <property type="term" value="C:cytoplasm"/>
    <property type="evidence" value="ECO:0007669"/>
    <property type="project" value="TreeGrafter"/>
</dbReference>
<protein>
    <submittedName>
        <fullName evidence="3">Ornithine cyclodeaminase/mu-crystallin family</fullName>
    </submittedName>
</protein>
<proteinExistence type="inferred from homology"/>
<feature type="compositionally biased region" description="Low complexity" evidence="2">
    <location>
        <begin position="391"/>
        <end position="400"/>
    </location>
</feature>
<feature type="compositionally biased region" description="Low complexity" evidence="2">
    <location>
        <begin position="367"/>
        <end position="376"/>
    </location>
</feature>
<dbReference type="OrthoDB" id="41492at2759"/>
<evidence type="ECO:0000256" key="2">
    <source>
        <dbReference type="SAM" id="MobiDB-lite"/>
    </source>
</evidence>